<keyword evidence="1" id="KW-0805">Transcription regulation</keyword>
<dbReference type="AlphaFoldDB" id="A0A1C5I757"/>
<dbReference type="STRING" id="745366.GA0070213_10528"/>
<evidence type="ECO:0000313" key="5">
    <source>
        <dbReference type="EMBL" id="SCG54120.1"/>
    </source>
</evidence>
<evidence type="ECO:0000259" key="4">
    <source>
        <dbReference type="PROSITE" id="PS01124"/>
    </source>
</evidence>
<evidence type="ECO:0000256" key="1">
    <source>
        <dbReference type="ARBA" id="ARBA00023015"/>
    </source>
</evidence>
<dbReference type="GO" id="GO:0043565">
    <property type="term" value="F:sequence-specific DNA binding"/>
    <property type="evidence" value="ECO:0007669"/>
    <property type="project" value="InterPro"/>
</dbReference>
<dbReference type="EMBL" id="FMDM01000005">
    <property type="protein sequence ID" value="SCG54120.1"/>
    <property type="molecule type" value="Genomic_DNA"/>
</dbReference>
<dbReference type="GO" id="GO:0003700">
    <property type="term" value="F:DNA-binding transcription factor activity"/>
    <property type="evidence" value="ECO:0007669"/>
    <property type="project" value="InterPro"/>
</dbReference>
<name>A0A1C5I757_9ACTN</name>
<keyword evidence="2 5" id="KW-0238">DNA-binding</keyword>
<feature type="domain" description="HTH araC/xylS-type" evidence="4">
    <location>
        <begin position="214"/>
        <end position="316"/>
    </location>
</feature>
<evidence type="ECO:0000256" key="2">
    <source>
        <dbReference type="ARBA" id="ARBA00023125"/>
    </source>
</evidence>
<dbReference type="Gene3D" id="1.10.10.60">
    <property type="entry name" value="Homeodomain-like"/>
    <property type="match status" value="1"/>
</dbReference>
<dbReference type="Proteomes" id="UP000199360">
    <property type="component" value="Unassembled WGS sequence"/>
</dbReference>
<dbReference type="RefSeq" id="WP_091061583.1">
    <property type="nucleotide sequence ID" value="NZ_FMDM01000005.1"/>
</dbReference>
<dbReference type="PANTHER" id="PTHR46796">
    <property type="entry name" value="HTH-TYPE TRANSCRIPTIONAL ACTIVATOR RHAS-RELATED"/>
    <property type="match status" value="1"/>
</dbReference>
<organism evidence="5 6">
    <name type="scientific">Micromonospora humi</name>
    <dbReference type="NCBI Taxonomy" id="745366"/>
    <lineage>
        <taxon>Bacteria</taxon>
        <taxon>Bacillati</taxon>
        <taxon>Actinomycetota</taxon>
        <taxon>Actinomycetes</taxon>
        <taxon>Micromonosporales</taxon>
        <taxon>Micromonosporaceae</taxon>
        <taxon>Micromonospora</taxon>
    </lineage>
</organism>
<dbReference type="InterPro" id="IPR009057">
    <property type="entry name" value="Homeodomain-like_sf"/>
</dbReference>
<dbReference type="OrthoDB" id="5464689at2"/>
<sequence>MAQVFETTDVEFAEQILSDNYGGDARIDAADSFHSLRLEAVAIPPSARLDRITFGLHFHVRADAIGALVICRLDTGRLAYHPAGDEETTYGTGDAFIPIQPDRGFTATCAEAEFHTAVLDPALLIGVAETAPGRRSEAVRFTSHQPASMDAAQTWDTVYTYAREAVEIGVTGQPLLAGSIARLLVATALTVFPNNTLSDPTIEDRHDAHPQMLRRAITFIEGNGHRDITVAEIAAAARVTIRAVRLAFRRHLDTTPTAYLRWTRLERADQELRRAERADGVTVAEVARRWGWTGTDRFVAAYRRRYGVPPTESPHDRAP</sequence>
<dbReference type="InterPro" id="IPR050204">
    <property type="entry name" value="AraC_XylS_family_regulators"/>
</dbReference>
<dbReference type="SMART" id="SM00342">
    <property type="entry name" value="HTH_ARAC"/>
    <property type="match status" value="1"/>
</dbReference>
<accession>A0A1C5I757</accession>
<dbReference type="InterPro" id="IPR018060">
    <property type="entry name" value="HTH_AraC"/>
</dbReference>
<dbReference type="PROSITE" id="PS01124">
    <property type="entry name" value="HTH_ARAC_FAMILY_2"/>
    <property type="match status" value="1"/>
</dbReference>
<keyword evidence="6" id="KW-1185">Reference proteome</keyword>
<reference evidence="6" key="1">
    <citation type="submission" date="2016-06" db="EMBL/GenBank/DDBJ databases">
        <authorList>
            <person name="Varghese N."/>
            <person name="Submissions Spin"/>
        </authorList>
    </citation>
    <scope>NUCLEOTIDE SEQUENCE [LARGE SCALE GENOMIC DNA]</scope>
    <source>
        <strain evidence="6">DSM 45647</strain>
    </source>
</reference>
<dbReference type="Pfam" id="PF12833">
    <property type="entry name" value="HTH_18"/>
    <property type="match status" value="1"/>
</dbReference>
<keyword evidence="3" id="KW-0804">Transcription</keyword>
<evidence type="ECO:0000313" key="6">
    <source>
        <dbReference type="Proteomes" id="UP000199360"/>
    </source>
</evidence>
<evidence type="ECO:0000256" key="3">
    <source>
        <dbReference type="ARBA" id="ARBA00023163"/>
    </source>
</evidence>
<proteinExistence type="predicted"/>
<gene>
    <name evidence="5" type="ORF">GA0070213_10528</name>
</gene>
<dbReference type="SUPFAM" id="SSF46689">
    <property type="entry name" value="Homeodomain-like"/>
    <property type="match status" value="1"/>
</dbReference>
<protein>
    <submittedName>
        <fullName evidence="5">AraC-type DNA-binding protein</fullName>
    </submittedName>
</protein>